<dbReference type="RefSeq" id="WP_133222320.1">
    <property type="nucleotide sequence ID" value="NZ_NRSG01000310.1"/>
</dbReference>
<gene>
    <name evidence="2" type="ORF">CKO45_25070</name>
</gene>
<accession>A0ABS1D3Z6</accession>
<dbReference type="InterPro" id="IPR046150">
    <property type="entry name" value="DUF6152"/>
</dbReference>
<reference evidence="2 3" key="1">
    <citation type="journal article" date="2020" name="Microorganisms">
        <title>Osmotic Adaptation and Compatible Solute Biosynthesis of Phototrophic Bacteria as Revealed from Genome Analyses.</title>
        <authorList>
            <person name="Imhoff J.F."/>
            <person name="Rahn T."/>
            <person name="Kunzel S."/>
            <person name="Keller A."/>
            <person name="Neulinger S.C."/>
        </authorList>
    </citation>
    <scope>NUCLEOTIDE SEQUENCE [LARGE SCALE GENOMIC DNA]</scope>
    <source>
        <strain evidence="2 3">DSM 15382</strain>
    </source>
</reference>
<proteinExistence type="predicted"/>
<name>A0ABS1D3Z6_9PROT</name>
<feature type="signal peptide" evidence="1">
    <location>
        <begin position="1"/>
        <end position="18"/>
    </location>
</feature>
<organism evidence="2 3">
    <name type="scientific">Paracraurococcus ruber</name>
    <dbReference type="NCBI Taxonomy" id="77675"/>
    <lineage>
        <taxon>Bacteria</taxon>
        <taxon>Pseudomonadati</taxon>
        <taxon>Pseudomonadota</taxon>
        <taxon>Alphaproteobacteria</taxon>
        <taxon>Acetobacterales</taxon>
        <taxon>Roseomonadaceae</taxon>
        <taxon>Paracraurococcus</taxon>
    </lineage>
</organism>
<dbReference type="Pfam" id="PF19649">
    <property type="entry name" value="DUF6152"/>
    <property type="match status" value="1"/>
</dbReference>
<protein>
    <submittedName>
        <fullName evidence="2">Uncharacterized protein</fullName>
    </submittedName>
</protein>
<evidence type="ECO:0000313" key="2">
    <source>
        <dbReference type="EMBL" id="MBK1661484.1"/>
    </source>
</evidence>
<comment type="caution">
    <text evidence="2">The sequence shown here is derived from an EMBL/GenBank/DDBJ whole genome shotgun (WGS) entry which is preliminary data.</text>
</comment>
<evidence type="ECO:0000256" key="1">
    <source>
        <dbReference type="SAM" id="SignalP"/>
    </source>
</evidence>
<keyword evidence="1" id="KW-0732">Signal</keyword>
<dbReference type="Proteomes" id="UP000697995">
    <property type="component" value="Unassembled WGS sequence"/>
</dbReference>
<dbReference type="EMBL" id="NRSG01000310">
    <property type="protein sequence ID" value="MBK1661484.1"/>
    <property type="molecule type" value="Genomic_DNA"/>
</dbReference>
<feature type="chain" id="PRO_5045991299" evidence="1">
    <location>
        <begin position="19"/>
        <end position="113"/>
    </location>
</feature>
<sequence length="113" mass="12495">MTRRLTLAALLLAGPAFAHHGWSSFDRAKVLELEAPVLRSTYANPHGILALARDGAELTIELAPTSRMEARGLSAADIAPGRVVRVHAYEATNNPRLFRAEWIEIEGRRVELR</sequence>
<keyword evidence="3" id="KW-1185">Reference proteome</keyword>
<evidence type="ECO:0000313" key="3">
    <source>
        <dbReference type="Proteomes" id="UP000697995"/>
    </source>
</evidence>